<gene>
    <name evidence="3" type="ORF">FHS02_003090</name>
</gene>
<name>A0A7W5ECU9_9BURK</name>
<reference evidence="3 4" key="1">
    <citation type="submission" date="2020-08" db="EMBL/GenBank/DDBJ databases">
        <title>Genomic Encyclopedia of Type Strains, Phase III (KMG-III): the genomes of soil and plant-associated and newly described type strains.</title>
        <authorList>
            <person name="Whitman W."/>
        </authorList>
    </citation>
    <scope>NUCLEOTIDE SEQUENCE [LARGE SCALE GENOMIC DNA]</scope>
    <source>
        <strain evidence="3 4">CECT 7753</strain>
    </source>
</reference>
<dbReference type="RefSeq" id="WP_175424872.1">
    <property type="nucleotide sequence ID" value="NZ_CP040017.1"/>
</dbReference>
<keyword evidence="2" id="KW-0472">Membrane</keyword>
<dbReference type="AlphaFoldDB" id="A0A7W5ECU9"/>
<evidence type="ECO:0000313" key="3">
    <source>
        <dbReference type="EMBL" id="MBB3222271.1"/>
    </source>
</evidence>
<feature type="transmembrane region" description="Helical" evidence="2">
    <location>
        <begin position="6"/>
        <end position="25"/>
    </location>
</feature>
<comment type="caution">
    <text evidence="3">The sequence shown here is derived from an EMBL/GenBank/DDBJ whole genome shotgun (WGS) entry which is preliminary data.</text>
</comment>
<dbReference type="EMBL" id="JACHXS010000005">
    <property type="protein sequence ID" value="MBB3222271.1"/>
    <property type="molecule type" value="Genomic_DNA"/>
</dbReference>
<accession>A0A7W5ECU9</accession>
<keyword evidence="2" id="KW-1133">Transmembrane helix</keyword>
<dbReference type="Proteomes" id="UP000584325">
    <property type="component" value="Unassembled WGS sequence"/>
</dbReference>
<organism evidence="3 4">
    <name type="scientific">Pseudoduganella umbonata</name>
    <dbReference type="NCBI Taxonomy" id="864828"/>
    <lineage>
        <taxon>Bacteria</taxon>
        <taxon>Pseudomonadati</taxon>
        <taxon>Pseudomonadota</taxon>
        <taxon>Betaproteobacteria</taxon>
        <taxon>Burkholderiales</taxon>
        <taxon>Oxalobacteraceae</taxon>
        <taxon>Telluria group</taxon>
        <taxon>Pseudoduganella</taxon>
    </lineage>
</organism>
<feature type="region of interest" description="Disordered" evidence="1">
    <location>
        <begin position="25"/>
        <end position="47"/>
    </location>
</feature>
<protein>
    <submittedName>
        <fullName evidence="3">Uncharacterized protein</fullName>
    </submittedName>
</protein>
<keyword evidence="2" id="KW-0812">Transmembrane</keyword>
<evidence type="ECO:0000256" key="1">
    <source>
        <dbReference type="SAM" id="MobiDB-lite"/>
    </source>
</evidence>
<evidence type="ECO:0000313" key="4">
    <source>
        <dbReference type="Proteomes" id="UP000584325"/>
    </source>
</evidence>
<proteinExistence type="predicted"/>
<evidence type="ECO:0000256" key="2">
    <source>
        <dbReference type="SAM" id="Phobius"/>
    </source>
</evidence>
<sequence length="47" mass="5515">MLYAAIAIIVAGIMAALAPIVREWSEHRKRKDEEKKEKQEKEKRGRH</sequence>